<dbReference type="Pfam" id="PF23598">
    <property type="entry name" value="LRR_14"/>
    <property type="match status" value="1"/>
</dbReference>
<dbReference type="FunFam" id="3.80.10.10:FF:000905">
    <property type="entry name" value="Receptor-like protein kinase 7"/>
    <property type="match status" value="1"/>
</dbReference>
<reference evidence="7 8" key="1">
    <citation type="submission" date="2024-04" db="EMBL/GenBank/DDBJ databases">
        <title>Genome assembly C_amara_ONT_v2.</title>
        <authorList>
            <person name="Yant L."/>
            <person name="Moore C."/>
            <person name="Slenker M."/>
        </authorList>
    </citation>
    <scope>NUCLEOTIDE SEQUENCE [LARGE SCALE GENOMIC DNA]</scope>
    <source>
        <tissue evidence="7">Leaf</tissue>
    </source>
</reference>
<dbReference type="Gene3D" id="3.80.10.10">
    <property type="entry name" value="Ribonuclease Inhibitor"/>
    <property type="match status" value="2"/>
</dbReference>
<gene>
    <name evidence="7" type="ORF">V5N11_012330</name>
</gene>
<evidence type="ECO:0000256" key="2">
    <source>
        <dbReference type="ARBA" id="ARBA00022729"/>
    </source>
</evidence>
<sequence length="342" mass="38259">MFQQLFIIRFLLLLLVVSSRSNNSQEVENLFKLKSAFGETKSSDVFTTWTNRNSACEFAGIFCNSDGNVIEINLGSQSLINYGGNGSIIDLPFNSICDMKFLAKLVLANNSLRGRIRKSLKKCKSMRYLDLGINSFSGDFPAIDSLQLLELLSLNASGITGKFPWSSLKNLKRLSFLSVGDNLFNPHPFPREILNLTALNWIYMSNSSITGKIPEGIKNLVRLQNIELSDNEIAGDIPKGIVQLRNLRQLEIYNNYLTGKLPVGFGNLTNLRNFDASNNSLEGDLSELRSLKNLVSLGLFENRLTGKIPKEFGDFKSLVCFVSIQKPTHREASKETRILDMV</sequence>
<dbReference type="EMBL" id="JBANAX010000686">
    <property type="protein sequence ID" value="KAL1197672.1"/>
    <property type="molecule type" value="Genomic_DNA"/>
</dbReference>
<dbReference type="AlphaFoldDB" id="A0ABD0ZSS2"/>
<feature type="signal peptide" evidence="4">
    <location>
        <begin position="1"/>
        <end position="21"/>
    </location>
</feature>
<evidence type="ECO:0000313" key="7">
    <source>
        <dbReference type="EMBL" id="KAL1197672.1"/>
    </source>
</evidence>
<evidence type="ECO:0000313" key="8">
    <source>
        <dbReference type="Proteomes" id="UP001558713"/>
    </source>
</evidence>
<organism evidence="7 8">
    <name type="scientific">Cardamine amara subsp. amara</name>
    <dbReference type="NCBI Taxonomy" id="228776"/>
    <lineage>
        <taxon>Eukaryota</taxon>
        <taxon>Viridiplantae</taxon>
        <taxon>Streptophyta</taxon>
        <taxon>Embryophyta</taxon>
        <taxon>Tracheophyta</taxon>
        <taxon>Spermatophyta</taxon>
        <taxon>Magnoliopsida</taxon>
        <taxon>eudicotyledons</taxon>
        <taxon>Gunneridae</taxon>
        <taxon>Pentapetalae</taxon>
        <taxon>rosids</taxon>
        <taxon>malvids</taxon>
        <taxon>Brassicales</taxon>
        <taxon>Brassicaceae</taxon>
        <taxon>Cardamineae</taxon>
        <taxon>Cardamine</taxon>
    </lineage>
</organism>
<evidence type="ECO:0000256" key="3">
    <source>
        <dbReference type="ARBA" id="ARBA00022737"/>
    </source>
</evidence>
<evidence type="ECO:0000259" key="5">
    <source>
        <dbReference type="Pfam" id="PF08263"/>
    </source>
</evidence>
<comment type="caution">
    <text evidence="7">The sequence shown here is derived from an EMBL/GenBank/DDBJ whole genome shotgun (WGS) entry which is preliminary data.</text>
</comment>
<dbReference type="PANTHER" id="PTHR48060">
    <property type="entry name" value="DNA DAMAGE-REPAIR/TOLERATION PROTEIN DRT100"/>
    <property type="match status" value="1"/>
</dbReference>
<protein>
    <submittedName>
        <fullName evidence="7">Receptor-like protein kinase HAIKU2</fullName>
    </submittedName>
</protein>
<dbReference type="InterPro" id="IPR055414">
    <property type="entry name" value="LRR_R13L4/SHOC2-like"/>
</dbReference>
<dbReference type="PANTHER" id="PTHR48060:SF21">
    <property type="entry name" value="L DOMAIN-LIKE PROTEIN"/>
    <property type="match status" value="1"/>
</dbReference>
<name>A0ABD0ZSS2_CARAN</name>
<accession>A0ABD0ZSS2</accession>
<feature type="chain" id="PRO_5044774704" evidence="4">
    <location>
        <begin position="22"/>
        <end position="342"/>
    </location>
</feature>
<feature type="domain" description="Leucine-rich repeat-containing N-terminal plant-type" evidence="5">
    <location>
        <begin position="24"/>
        <end position="64"/>
    </location>
</feature>
<keyword evidence="3" id="KW-0677">Repeat</keyword>
<dbReference type="SUPFAM" id="SSF52058">
    <property type="entry name" value="L domain-like"/>
    <property type="match status" value="1"/>
</dbReference>
<dbReference type="InterPro" id="IPR013210">
    <property type="entry name" value="LRR_N_plant-typ"/>
</dbReference>
<feature type="domain" description="Disease resistance R13L4/SHOC-2-like LRR" evidence="6">
    <location>
        <begin position="192"/>
        <end position="301"/>
    </location>
</feature>
<dbReference type="InterPro" id="IPR053211">
    <property type="entry name" value="DNA_repair-toleration"/>
</dbReference>
<keyword evidence="2 4" id="KW-0732">Signal</keyword>
<dbReference type="Proteomes" id="UP001558713">
    <property type="component" value="Unassembled WGS sequence"/>
</dbReference>
<dbReference type="Pfam" id="PF08263">
    <property type="entry name" value="LRRNT_2"/>
    <property type="match status" value="1"/>
</dbReference>
<keyword evidence="1" id="KW-0433">Leucine-rich repeat</keyword>
<evidence type="ECO:0000256" key="1">
    <source>
        <dbReference type="ARBA" id="ARBA00022614"/>
    </source>
</evidence>
<evidence type="ECO:0000256" key="4">
    <source>
        <dbReference type="SAM" id="SignalP"/>
    </source>
</evidence>
<keyword evidence="8" id="KW-1185">Reference proteome</keyword>
<dbReference type="InterPro" id="IPR032675">
    <property type="entry name" value="LRR_dom_sf"/>
</dbReference>
<evidence type="ECO:0000259" key="6">
    <source>
        <dbReference type="Pfam" id="PF23598"/>
    </source>
</evidence>
<proteinExistence type="predicted"/>